<dbReference type="InterPro" id="IPR043128">
    <property type="entry name" value="Rev_trsase/Diguanyl_cyclase"/>
</dbReference>
<evidence type="ECO:0000256" key="1">
    <source>
        <dbReference type="ARBA" id="ARBA00012528"/>
    </source>
</evidence>
<dbReference type="NCBIfam" id="TIGR00254">
    <property type="entry name" value="GGDEF"/>
    <property type="match status" value="1"/>
</dbReference>
<dbReference type="InterPro" id="IPR011047">
    <property type="entry name" value="Quinoprotein_ADH-like_sf"/>
</dbReference>
<dbReference type="PANTHER" id="PTHR45138:SF9">
    <property type="entry name" value="DIGUANYLATE CYCLASE DGCM-RELATED"/>
    <property type="match status" value="1"/>
</dbReference>
<dbReference type="PROSITE" id="PS50887">
    <property type="entry name" value="GGDEF"/>
    <property type="match status" value="1"/>
</dbReference>
<evidence type="ECO:0000256" key="2">
    <source>
        <dbReference type="ARBA" id="ARBA00034247"/>
    </source>
</evidence>
<dbReference type="SUPFAM" id="SSF55073">
    <property type="entry name" value="Nucleotide cyclase"/>
    <property type="match status" value="1"/>
</dbReference>
<dbReference type="GO" id="GO:0052621">
    <property type="term" value="F:diguanylate cyclase activity"/>
    <property type="evidence" value="ECO:0007669"/>
    <property type="project" value="UniProtKB-EC"/>
</dbReference>
<evidence type="ECO:0000313" key="7">
    <source>
        <dbReference type="EMBL" id="QPT07804.1"/>
    </source>
</evidence>
<dbReference type="EMBL" id="CP065713">
    <property type="protein sequence ID" value="QPT07804.1"/>
    <property type="molecule type" value="Genomic_DNA"/>
</dbReference>
<dbReference type="RefSeq" id="WP_053003278.1">
    <property type="nucleotide sequence ID" value="NZ_AP023323.1"/>
</dbReference>
<dbReference type="Gene3D" id="2.130.10.10">
    <property type="entry name" value="YVTN repeat-like/Quinoprotein amine dehydrogenase"/>
    <property type="match status" value="3"/>
</dbReference>
<reference evidence="7 9" key="2">
    <citation type="submission" date="2020-12" db="EMBL/GenBank/DDBJ databases">
        <title>FDA dAtabase for Regulatory Grade micrObial Sequences (FDA-ARGOS): Supporting development and validation of Infectious Disease Dx tests.</title>
        <authorList>
            <person name="Sproer C."/>
            <person name="Gronow S."/>
            <person name="Severitt S."/>
            <person name="Schroder I."/>
            <person name="Tallon L."/>
            <person name="Sadzewicz L."/>
            <person name="Zhao X."/>
            <person name="Boylan J."/>
            <person name="Ott S."/>
            <person name="Bowen H."/>
            <person name="Vavikolanu K."/>
            <person name="Mehta A."/>
            <person name="Aluvathingal J."/>
            <person name="Nadendla S."/>
            <person name="Lowell S."/>
            <person name="Myers T."/>
            <person name="Yan Y."/>
            <person name="Sichtig H."/>
        </authorList>
    </citation>
    <scope>NUCLEOTIDE SEQUENCE [LARGE SCALE GENOMIC DNA]</scope>
    <source>
        <strain evidence="7 9">FDAARGOS_881</strain>
    </source>
</reference>
<dbReference type="GeneID" id="78529355"/>
<keyword evidence="3" id="KW-1133">Transmembrane helix</keyword>
<dbReference type="InterPro" id="IPR013783">
    <property type="entry name" value="Ig-like_fold"/>
</dbReference>
<dbReference type="Pfam" id="PF07495">
    <property type="entry name" value="Y_Y_Y"/>
    <property type="match status" value="1"/>
</dbReference>
<dbReference type="Proteomes" id="UP000594836">
    <property type="component" value="Chromosome"/>
</dbReference>
<dbReference type="PANTHER" id="PTHR45138">
    <property type="entry name" value="REGULATORY COMPONENTS OF SENSORY TRANSDUCTION SYSTEM"/>
    <property type="match status" value="1"/>
</dbReference>
<dbReference type="InterPro" id="IPR015943">
    <property type="entry name" value="WD40/YVTN_repeat-like_dom_sf"/>
</dbReference>
<gene>
    <name evidence="6" type="ORF">HKX06_11830</name>
    <name evidence="7" type="ORF">I6G38_13505</name>
</gene>
<dbReference type="Proteomes" id="UP000550136">
    <property type="component" value="Unassembled WGS sequence"/>
</dbReference>
<dbReference type="AlphaFoldDB" id="A0A411LFI6"/>
<dbReference type="Gene3D" id="2.60.40.10">
    <property type="entry name" value="Immunoglobulins"/>
    <property type="match status" value="1"/>
</dbReference>
<evidence type="ECO:0000256" key="4">
    <source>
        <dbReference type="SAM" id="SignalP"/>
    </source>
</evidence>
<dbReference type="Gene3D" id="3.30.70.270">
    <property type="match status" value="1"/>
</dbReference>
<dbReference type="OrthoDB" id="9778496at2"/>
<accession>A0A411LFI6</accession>
<dbReference type="Pfam" id="PF07494">
    <property type="entry name" value="Reg_prop"/>
    <property type="match status" value="3"/>
</dbReference>
<dbReference type="EMBL" id="JABEOU010000033">
    <property type="protein sequence ID" value="NNG58057.1"/>
    <property type="molecule type" value="Genomic_DNA"/>
</dbReference>
<feature type="signal peptide" evidence="4">
    <location>
        <begin position="1"/>
        <end position="24"/>
    </location>
</feature>
<dbReference type="InterPro" id="IPR000160">
    <property type="entry name" value="GGDEF_dom"/>
</dbReference>
<dbReference type="Pfam" id="PF00990">
    <property type="entry name" value="GGDEF"/>
    <property type="match status" value="1"/>
</dbReference>
<evidence type="ECO:0000256" key="3">
    <source>
        <dbReference type="SAM" id="Phobius"/>
    </source>
</evidence>
<evidence type="ECO:0000259" key="5">
    <source>
        <dbReference type="PROSITE" id="PS50887"/>
    </source>
</evidence>
<sequence>MTLLRSVGVAALFLTTVALPRASAETPDSWADWRSASFTSLGDATGLPHITTTAIVRAKDGTMWIGTRGGLTRYDGQRVRAFKQVSTDRGSLPDNYVRALLPLDDGGILIGTNVGGVARFDPRTGRFVRLSPAHGHIGWRISGFAPDGAGGAFIASEEGIHHYVRSDDRIDPMSEAAIPTKEGDRHQGAFAIYRDRDGTLWAGCEQGLWAMRPGARRFVRVIVDGAHPVGDVWSILRDRAGRLWVGTGSRGVYVSTGGGPRPAFIHPPSLAESAPLIAHRTIRALIEDDHGRIWIGTDGAGIVLVEPNRGFIASGLRRVAANPTSLAGDTVRALALDGSGGIWAATELGASRTKGPSDKVVRIGSAMPRPEMSLADDNVRSILVDRRDRLWLGLSDGSVDQLDRRAGRVRHVKLNGSHAGQDIKALLEARDGTILVGARGIIAIDPATLKQRDIPVALIGNLPIISLGETAAELLIGTYKGLFILDRATGVVTHYQHDAADPQSLPNNEVINIVVLRDGDVLLATPAGMGRMKLGTRRFVTYANNVRDPDSLPQDYVGSIIPDGGNLWVGTYRGVAFGRPRAGGWRFRAMTEAQGLAGDNVASLVLDGRKRVWAAGAGGISVIDPTQRSIHEMSRRDGLTINAFNQRAAARSADGSLLFGSPDGLIVLSPDALLGRRGQKGTAQLIVSEADIDGRPLAIDSAAPHPVLELGREGQTLRLGFSLTDYDAPEDIRYSYWLEGFDRGWMAVPAGTPASATYTNLPPGEYWLQLRAEVPGLATQTVTHRVRIIVAPKWYETWPAWLLGVLLGVAALGGAFWLVTAVVRRRARMLEAMVERRTSELRVANEQLDRLASTDPLTNLANRRTLMAKIETIAQCAQKRGEQFVFALLDVDHFKRINDQHGHGAGDEILVAIAAAIRSGVRAQDCVARYGGEEIAILFPRTAKSEALGIVERVRSMIASSPMMAEGQPIGVTLSAGVAAWRPGRDIADMIRRADEALYRAKRGGRNRVEMTLDD</sequence>
<evidence type="ECO:0000313" key="6">
    <source>
        <dbReference type="EMBL" id="NNG58057.1"/>
    </source>
</evidence>
<proteinExistence type="predicted"/>
<protein>
    <recommendedName>
        <fullName evidence="1">diguanylate cyclase</fullName>
        <ecNumber evidence="1">2.7.7.65</ecNumber>
    </recommendedName>
</protein>
<keyword evidence="4" id="KW-0732">Signal</keyword>
<organism evidence="6 8">
    <name type="scientific">Sphingomonas paucimobilis</name>
    <name type="common">Pseudomonas paucimobilis</name>
    <dbReference type="NCBI Taxonomy" id="13689"/>
    <lineage>
        <taxon>Bacteria</taxon>
        <taxon>Pseudomonadati</taxon>
        <taxon>Pseudomonadota</taxon>
        <taxon>Alphaproteobacteria</taxon>
        <taxon>Sphingomonadales</taxon>
        <taxon>Sphingomonadaceae</taxon>
        <taxon>Sphingomonas</taxon>
    </lineage>
</organism>
<dbReference type="InterPro" id="IPR011123">
    <property type="entry name" value="Y_Y_Y"/>
</dbReference>
<comment type="catalytic activity">
    <reaction evidence="2">
        <text>2 GTP = 3',3'-c-di-GMP + 2 diphosphate</text>
        <dbReference type="Rhea" id="RHEA:24898"/>
        <dbReference type="ChEBI" id="CHEBI:33019"/>
        <dbReference type="ChEBI" id="CHEBI:37565"/>
        <dbReference type="ChEBI" id="CHEBI:58805"/>
        <dbReference type="EC" id="2.7.7.65"/>
    </reaction>
</comment>
<evidence type="ECO:0000313" key="9">
    <source>
        <dbReference type="Proteomes" id="UP000594836"/>
    </source>
</evidence>
<name>A0A411LFI6_SPHPI</name>
<dbReference type="InterPro" id="IPR029787">
    <property type="entry name" value="Nucleotide_cyclase"/>
</dbReference>
<keyword evidence="3" id="KW-0812">Transmembrane</keyword>
<dbReference type="SUPFAM" id="SSF50998">
    <property type="entry name" value="Quinoprotein alcohol dehydrogenase-like"/>
    <property type="match status" value="1"/>
</dbReference>
<feature type="transmembrane region" description="Helical" evidence="3">
    <location>
        <begin position="798"/>
        <end position="823"/>
    </location>
</feature>
<dbReference type="CDD" id="cd01949">
    <property type="entry name" value="GGDEF"/>
    <property type="match status" value="1"/>
</dbReference>
<dbReference type="InterPro" id="IPR050469">
    <property type="entry name" value="Diguanylate_Cyclase"/>
</dbReference>
<dbReference type="InterPro" id="IPR011110">
    <property type="entry name" value="Reg_prop"/>
</dbReference>
<reference evidence="6 8" key="1">
    <citation type="submission" date="2020-05" db="EMBL/GenBank/DDBJ databases">
        <title>Draft Genome Sequences of Sphingomonas sp. Isolated from the International Space Station.</title>
        <authorList>
            <person name="Bijlani S."/>
            <person name="Singh N.K."/>
            <person name="Mason C.E."/>
            <person name="Wang C.C."/>
            <person name="Venkateswaran K."/>
        </authorList>
    </citation>
    <scope>NUCLEOTIDE SEQUENCE [LARGE SCALE GENOMIC DNA]</scope>
    <source>
        <strain evidence="6 8">FKI-L5-BR-P1</strain>
    </source>
</reference>
<dbReference type="EC" id="2.7.7.65" evidence="1"/>
<keyword evidence="3" id="KW-0472">Membrane</keyword>
<feature type="domain" description="GGDEF" evidence="5">
    <location>
        <begin position="882"/>
        <end position="1014"/>
    </location>
</feature>
<feature type="chain" id="PRO_5033813270" description="diguanylate cyclase" evidence="4">
    <location>
        <begin position="25"/>
        <end position="1015"/>
    </location>
</feature>
<dbReference type="SMART" id="SM00267">
    <property type="entry name" value="GGDEF"/>
    <property type="match status" value="1"/>
</dbReference>
<dbReference type="FunFam" id="3.30.70.270:FF:000001">
    <property type="entry name" value="Diguanylate cyclase domain protein"/>
    <property type="match status" value="1"/>
</dbReference>
<evidence type="ECO:0000313" key="8">
    <source>
        <dbReference type="Proteomes" id="UP000550136"/>
    </source>
</evidence>